<proteinExistence type="predicted"/>
<name>A0A482W2K1_ASBVE</name>
<evidence type="ECO:0000313" key="7">
    <source>
        <dbReference type="EMBL" id="RZC39401.1"/>
    </source>
</evidence>
<dbReference type="InterPro" id="IPR009801">
    <property type="entry name" value="TMEM126"/>
</dbReference>
<evidence type="ECO:0000256" key="5">
    <source>
        <dbReference type="ARBA" id="ARBA00023136"/>
    </source>
</evidence>
<sequence length="217" mass="24388">MALLRKKYSEIPSDAVVLSEDEALKYQTQILNKWKHSSDVLAYRYGGGVLGVSSFIAGFFINNYYRNKFKLLHYGRASSYLPMCVIPAAFSAVTHMEFVLKNVVLQKRDTCPVCLEMRASAIQAGLGCVFPIIMGPLNTLLLAQRYLTYDIPYVSKEPMKVLRLVKKMTQPVLNVWFGIFIGQALLASVVTHLEAKSVITVNKKLEMLEEELENSGV</sequence>
<feature type="transmembrane region" description="Helical" evidence="6">
    <location>
        <begin position="175"/>
        <end position="195"/>
    </location>
</feature>
<gene>
    <name evidence="7" type="ORF">BDFB_003842</name>
</gene>
<keyword evidence="3 6" id="KW-1133">Transmembrane helix</keyword>
<dbReference type="OrthoDB" id="6234762at2759"/>
<evidence type="ECO:0000256" key="1">
    <source>
        <dbReference type="ARBA" id="ARBA00004225"/>
    </source>
</evidence>
<evidence type="ECO:0000256" key="2">
    <source>
        <dbReference type="ARBA" id="ARBA00022692"/>
    </source>
</evidence>
<evidence type="ECO:0000256" key="3">
    <source>
        <dbReference type="ARBA" id="ARBA00022989"/>
    </source>
</evidence>
<comment type="caution">
    <text evidence="7">The sequence shown here is derived from an EMBL/GenBank/DDBJ whole genome shotgun (WGS) entry which is preliminary data.</text>
</comment>
<keyword evidence="8" id="KW-1185">Reference proteome</keyword>
<dbReference type="Proteomes" id="UP000292052">
    <property type="component" value="Unassembled WGS sequence"/>
</dbReference>
<keyword evidence="2 6" id="KW-0812">Transmembrane</keyword>
<dbReference type="AlphaFoldDB" id="A0A482W2K1"/>
<feature type="transmembrane region" description="Helical" evidence="6">
    <location>
        <begin position="121"/>
        <end position="143"/>
    </location>
</feature>
<evidence type="ECO:0000313" key="8">
    <source>
        <dbReference type="Proteomes" id="UP000292052"/>
    </source>
</evidence>
<protein>
    <submittedName>
        <fullName evidence="7">DUF1370 domain containing protein</fullName>
    </submittedName>
</protein>
<dbReference type="GO" id="GO:0032981">
    <property type="term" value="P:mitochondrial respiratory chain complex I assembly"/>
    <property type="evidence" value="ECO:0007669"/>
    <property type="project" value="TreeGrafter"/>
</dbReference>
<dbReference type="PANTHER" id="PTHR16296">
    <property type="entry name" value="UNCHARACTERIZED HYPOTHALAMUS PROTEIN HT007"/>
    <property type="match status" value="1"/>
</dbReference>
<dbReference type="PANTHER" id="PTHR16296:SF2">
    <property type="entry name" value="TRANSMEMBRANE PROTEIN 126A"/>
    <property type="match status" value="1"/>
</dbReference>
<dbReference type="Pfam" id="PF07114">
    <property type="entry name" value="TMEM126"/>
    <property type="match status" value="1"/>
</dbReference>
<organism evidence="7 8">
    <name type="scientific">Asbolus verrucosus</name>
    <name type="common">Desert ironclad beetle</name>
    <dbReference type="NCBI Taxonomy" id="1661398"/>
    <lineage>
        <taxon>Eukaryota</taxon>
        <taxon>Metazoa</taxon>
        <taxon>Ecdysozoa</taxon>
        <taxon>Arthropoda</taxon>
        <taxon>Hexapoda</taxon>
        <taxon>Insecta</taxon>
        <taxon>Pterygota</taxon>
        <taxon>Neoptera</taxon>
        <taxon>Endopterygota</taxon>
        <taxon>Coleoptera</taxon>
        <taxon>Polyphaga</taxon>
        <taxon>Cucujiformia</taxon>
        <taxon>Tenebrionidae</taxon>
        <taxon>Pimeliinae</taxon>
        <taxon>Asbolus</taxon>
    </lineage>
</organism>
<dbReference type="STRING" id="1661398.A0A482W2K1"/>
<feature type="transmembrane region" description="Helical" evidence="6">
    <location>
        <begin position="80"/>
        <end position="100"/>
    </location>
</feature>
<comment type="subcellular location">
    <subcellularLocation>
        <location evidence="1">Mitochondrion membrane</location>
        <topology evidence="1">Multi-pass membrane protein</topology>
    </subcellularLocation>
</comment>
<dbReference type="GO" id="GO:0031966">
    <property type="term" value="C:mitochondrial membrane"/>
    <property type="evidence" value="ECO:0007669"/>
    <property type="project" value="UniProtKB-SubCell"/>
</dbReference>
<reference evidence="7 8" key="1">
    <citation type="submission" date="2017-03" db="EMBL/GenBank/DDBJ databases">
        <title>Genome of the blue death feigning beetle - Asbolus verrucosus.</title>
        <authorList>
            <person name="Rider S.D."/>
        </authorList>
    </citation>
    <scope>NUCLEOTIDE SEQUENCE [LARGE SCALE GENOMIC DNA]</scope>
    <source>
        <strain evidence="7">Butters</strain>
        <tissue evidence="7">Head and leg muscle</tissue>
    </source>
</reference>
<keyword evidence="4" id="KW-0496">Mitochondrion</keyword>
<dbReference type="EMBL" id="QDEB01034849">
    <property type="protein sequence ID" value="RZC39401.1"/>
    <property type="molecule type" value="Genomic_DNA"/>
</dbReference>
<keyword evidence="5 6" id="KW-0472">Membrane</keyword>
<evidence type="ECO:0000256" key="4">
    <source>
        <dbReference type="ARBA" id="ARBA00023128"/>
    </source>
</evidence>
<evidence type="ECO:0000256" key="6">
    <source>
        <dbReference type="SAM" id="Phobius"/>
    </source>
</evidence>
<feature type="transmembrane region" description="Helical" evidence="6">
    <location>
        <begin position="41"/>
        <end position="60"/>
    </location>
</feature>
<accession>A0A482W2K1</accession>